<evidence type="ECO:0000313" key="2">
    <source>
        <dbReference type="Proteomes" id="UP001174909"/>
    </source>
</evidence>
<comment type="caution">
    <text evidence="1">The sequence shown here is derived from an EMBL/GenBank/DDBJ whole genome shotgun (WGS) entry which is preliminary data.</text>
</comment>
<reference evidence="1" key="1">
    <citation type="submission" date="2023-03" db="EMBL/GenBank/DDBJ databases">
        <authorList>
            <person name="Steffen K."/>
            <person name="Cardenas P."/>
        </authorList>
    </citation>
    <scope>NUCLEOTIDE SEQUENCE</scope>
</reference>
<sequence length="72" mass="7865">MNSNSEVPASTASTVKRSLTRIPTCRWASSTCAAKRKSKAEKLESEEKLEVTLCGTKAISALICSIAMYRLR</sequence>
<keyword evidence="2" id="KW-1185">Reference proteome</keyword>
<dbReference type="Proteomes" id="UP001174909">
    <property type="component" value="Unassembled WGS sequence"/>
</dbReference>
<gene>
    <name evidence="1" type="ORF">GBAR_LOCUS16988</name>
</gene>
<organism evidence="1 2">
    <name type="scientific">Geodia barretti</name>
    <name type="common">Barrett's horny sponge</name>
    <dbReference type="NCBI Taxonomy" id="519541"/>
    <lineage>
        <taxon>Eukaryota</taxon>
        <taxon>Metazoa</taxon>
        <taxon>Porifera</taxon>
        <taxon>Demospongiae</taxon>
        <taxon>Heteroscleromorpha</taxon>
        <taxon>Tetractinellida</taxon>
        <taxon>Astrophorina</taxon>
        <taxon>Geodiidae</taxon>
        <taxon>Geodia</taxon>
    </lineage>
</organism>
<evidence type="ECO:0000313" key="1">
    <source>
        <dbReference type="EMBL" id="CAI8029931.1"/>
    </source>
</evidence>
<name>A0AA35SJT9_GEOBA</name>
<proteinExistence type="predicted"/>
<dbReference type="AlphaFoldDB" id="A0AA35SJT9"/>
<accession>A0AA35SJT9</accession>
<protein>
    <submittedName>
        <fullName evidence="1">Uncharacterized protein</fullName>
    </submittedName>
</protein>
<dbReference type="EMBL" id="CASHTH010002447">
    <property type="protein sequence ID" value="CAI8029931.1"/>
    <property type="molecule type" value="Genomic_DNA"/>
</dbReference>